<dbReference type="Pfam" id="PF18517">
    <property type="entry name" value="LZ3wCH"/>
    <property type="match status" value="1"/>
</dbReference>
<comment type="subcellular location">
    <subcellularLocation>
        <location evidence="1 7">Nucleus</location>
    </subcellularLocation>
</comment>
<dbReference type="GO" id="GO:0003690">
    <property type="term" value="F:double-stranded DNA binding"/>
    <property type="evidence" value="ECO:0007669"/>
    <property type="project" value="InterPro"/>
</dbReference>
<dbReference type="InterPro" id="IPR036388">
    <property type="entry name" value="WH-like_DNA-bd_sf"/>
</dbReference>
<dbReference type="InterPro" id="IPR040453">
    <property type="entry name" value="Mnd1_HTH"/>
</dbReference>
<evidence type="ECO:0000256" key="6">
    <source>
        <dbReference type="ARBA" id="ARBA00023254"/>
    </source>
</evidence>
<feature type="domain" description="Mnd1 HTH" evidence="9">
    <location>
        <begin position="25"/>
        <end position="84"/>
    </location>
</feature>
<protein>
    <recommendedName>
        <fullName evidence="7">Meiotic nuclear division protein 1</fullName>
    </recommendedName>
</protein>
<dbReference type="Gene3D" id="1.10.10.10">
    <property type="entry name" value="Winged helix-like DNA-binding domain superfamily/Winged helix DNA-binding domain"/>
    <property type="match status" value="1"/>
</dbReference>
<comment type="function">
    <text evidence="7">Required for proper homologous chromosome pairing and efficient cross-over and intragenic recombination during meiosis.</text>
</comment>
<dbReference type="GO" id="GO:0007131">
    <property type="term" value="P:reciprocal meiotic recombination"/>
    <property type="evidence" value="ECO:0007669"/>
    <property type="project" value="InterPro"/>
</dbReference>
<name>A0A9P8A8Y4_MORAP</name>
<evidence type="ECO:0000256" key="5">
    <source>
        <dbReference type="ARBA" id="ARBA00023242"/>
    </source>
</evidence>
<keyword evidence="6" id="KW-0469">Meiosis</keyword>
<evidence type="ECO:0000313" key="11">
    <source>
        <dbReference type="EMBL" id="KAG9326552.1"/>
    </source>
</evidence>
<evidence type="ECO:0000256" key="2">
    <source>
        <dbReference type="ARBA" id="ARBA00005981"/>
    </source>
</evidence>
<reference evidence="11" key="1">
    <citation type="submission" date="2021-07" db="EMBL/GenBank/DDBJ databases">
        <title>Draft genome of Mortierella alpina, strain LL118, isolated from an aspen leaf litter sample.</title>
        <authorList>
            <person name="Yang S."/>
            <person name="Vinatzer B.A."/>
        </authorList>
    </citation>
    <scope>NUCLEOTIDE SEQUENCE</scope>
    <source>
        <strain evidence="11">LL118</strain>
    </source>
</reference>
<evidence type="ECO:0000256" key="7">
    <source>
        <dbReference type="PIRNR" id="PIRNR026991"/>
    </source>
</evidence>
<evidence type="ECO:0000313" key="12">
    <source>
        <dbReference type="Proteomes" id="UP000717515"/>
    </source>
</evidence>
<comment type="similarity">
    <text evidence="2 7">Belongs to the MND1 family.</text>
</comment>
<evidence type="ECO:0000256" key="1">
    <source>
        <dbReference type="ARBA" id="ARBA00004123"/>
    </source>
</evidence>
<keyword evidence="5 7" id="KW-0539">Nucleus</keyword>
<gene>
    <name evidence="11" type="ORF">KVV02_001479</name>
</gene>
<proteinExistence type="inferred from homology"/>
<feature type="coiled-coil region" evidence="8">
    <location>
        <begin position="88"/>
        <end position="156"/>
    </location>
</feature>
<dbReference type="GO" id="GO:0005634">
    <property type="term" value="C:nucleus"/>
    <property type="evidence" value="ECO:0007669"/>
    <property type="project" value="UniProtKB-SubCell"/>
</dbReference>
<evidence type="ECO:0000259" key="10">
    <source>
        <dbReference type="Pfam" id="PF18517"/>
    </source>
</evidence>
<evidence type="ECO:0000256" key="4">
    <source>
        <dbReference type="ARBA" id="ARBA00023172"/>
    </source>
</evidence>
<dbReference type="EMBL" id="JAIFTL010000017">
    <property type="protein sequence ID" value="KAG9326552.1"/>
    <property type="molecule type" value="Genomic_DNA"/>
</dbReference>
<evidence type="ECO:0000259" key="9">
    <source>
        <dbReference type="Pfam" id="PF03962"/>
    </source>
</evidence>
<accession>A0A9P8A8Y4</accession>
<dbReference type="Pfam" id="PF03962">
    <property type="entry name" value="Mnd1"/>
    <property type="match status" value="1"/>
</dbReference>
<organism evidence="11 12">
    <name type="scientific">Mortierella alpina</name>
    <name type="common">Oleaginous fungus</name>
    <name type="synonym">Mortierella renispora</name>
    <dbReference type="NCBI Taxonomy" id="64518"/>
    <lineage>
        <taxon>Eukaryota</taxon>
        <taxon>Fungi</taxon>
        <taxon>Fungi incertae sedis</taxon>
        <taxon>Mucoromycota</taxon>
        <taxon>Mortierellomycotina</taxon>
        <taxon>Mortierellomycetes</taxon>
        <taxon>Mortierellales</taxon>
        <taxon>Mortierellaceae</taxon>
        <taxon>Mortierella</taxon>
    </lineage>
</organism>
<sequence>MASGAARMTLLSRKGLSAADKRTKLLELLHESCTFHKLQELEKTAPKLKGIVQQSVKDVLQSLVDDGLVTVEKIGTSNYYWSFPSAVQQSKHAKLESLREELQRLENGNAELEATIQNVSGGREDSDHRRELMAQLVEAEALDVELQKELKQYSDSDPTLLEGQKKYSQVAKEAVNRWTENIFTFQSYCVSNFNIDRHEFNLNFGISDDMDTLP</sequence>
<dbReference type="AlphaFoldDB" id="A0A9P8A8Y4"/>
<dbReference type="InterPro" id="IPR005647">
    <property type="entry name" value="Mnd1"/>
</dbReference>
<evidence type="ECO:0000256" key="8">
    <source>
        <dbReference type="SAM" id="Coils"/>
    </source>
</evidence>
<keyword evidence="4" id="KW-0233">DNA recombination</keyword>
<evidence type="ECO:0000256" key="3">
    <source>
        <dbReference type="ARBA" id="ARBA00023054"/>
    </source>
</evidence>
<dbReference type="InterPro" id="IPR040661">
    <property type="entry name" value="LZ3wCH"/>
</dbReference>
<comment type="caution">
    <text evidence="11">The sequence shown here is derived from an EMBL/GenBank/DDBJ whole genome shotgun (WGS) entry which is preliminary data.</text>
</comment>
<feature type="domain" description="Leucine zipper with capping helix" evidence="10">
    <location>
        <begin position="165"/>
        <end position="212"/>
    </location>
</feature>
<dbReference type="PIRSF" id="PIRSF026991">
    <property type="entry name" value="Mnd1"/>
    <property type="match status" value="1"/>
</dbReference>
<dbReference type="PANTHER" id="PTHR31398">
    <property type="entry name" value="MEIOTIC NUCLEAR DIVISION PROTEIN 1 HOMOLOG"/>
    <property type="match status" value="1"/>
</dbReference>
<dbReference type="Proteomes" id="UP000717515">
    <property type="component" value="Unassembled WGS sequence"/>
</dbReference>
<dbReference type="PANTHER" id="PTHR31398:SF0">
    <property type="entry name" value="MEIOTIC NUCLEAR DIVISION PROTEIN 1 HOMOLOG"/>
    <property type="match status" value="1"/>
</dbReference>
<keyword evidence="3 8" id="KW-0175">Coiled coil</keyword>